<organism evidence="2 3">
    <name type="scientific">Polyporus arcularius HHB13444</name>
    <dbReference type="NCBI Taxonomy" id="1314778"/>
    <lineage>
        <taxon>Eukaryota</taxon>
        <taxon>Fungi</taxon>
        <taxon>Dikarya</taxon>
        <taxon>Basidiomycota</taxon>
        <taxon>Agaricomycotina</taxon>
        <taxon>Agaricomycetes</taxon>
        <taxon>Polyporales</taxon>
        <taxon>Polyporaceae</taxon>
        <taxon>Polyporus</taxon>
    </lineage>
</organism>
<sequence>MVQLPLADEDHEESMALETLQGGCDRPTCQCSSCALTLFLPALLPIPLCLTARGVHSNVGPPAHWHFSTSKPGEGSGIEPTTTASACKRMVHTYSARNGPHARWSLGQLYFFPCTLLSFRTASAPSSRCLHPSGCRWPLRCRDAPSGRTRFRGPTKVRLSQSVPVPASASSQGWDDADKRRTTAESTGQIRAVRISGV</sequence>
<protein>
    <submittedName>
        <fullName evidence="2">Uncharacterized protein</fullName>
    </submittedName>
</protein>
<reference evidence="2 3" key="1">
    <citation type="journal article" date="2019" name="Nat. Ecol. Evol.">
        <title>Megaphylogeny resolves global patterns of mushroom evolution.</title>
        <authorList>
            <person name="Varga T."/>
            <person name="Krizsan K."/>
            <person name="Foldi C."/>
            <person name="Dima B."/>
            <person name="Sanchez-Garcia M."/>
            <person name="Sanchez-Ramirez S."/>
            <person name="Szollosi G.J."/>
            <person name="Szarkandi J.G."/>
            <person name="Papp V."/>
            <person name="Albert L."/>
            <person name="Andreopoulos W."/>
            <person name="Angelini C."/>
            <person name="Antonin V."/>
            <person name="Barry K.W."/>
            <person name="Bougher N.L."/>
            <person name="Buchanan P."/>
            <person name="Buyck B."/>
            <person name="Bense V."/>
            <person name="Catcheside P."/>
            <person name="Chovatia M."/>
            <person name="Cooper J."/>
            <person name="Damon W."/>
            <person name="Desjardin D."/>
            <person name="Finy P."/>
            <person name="Geml J."/>
            <person name="Haridas S."/>
            <person name="Hughes K."/>
            <person name="Justo A."/>
            <person name="Karasinski D."/>
            <person name="Kautmanova I."/>
            <person name="Kiss B."/>
            <person name="Kocsube S."/>
            <person name="Kotiranta H."/>
            <person name="LaButti K.M."/>
            <person name="Lechner B.E."/>
            <person name="Liimatainen K."/>
            <person name="Lipzen A."/>
            <person name="Lukacs Z."/>
            <person name="Mihaltcheva S."/>
            <person name="Morgado L.N."/>
            <person name="Niskanen T."/>
            <person name="Noordeloos M.E."/>
            <person name="Ohm R.A."/>
            <person name="Ortiz-Santana B."/>
            <person name="Ovrebo C."/>
            <person name="Racz N."/>
            <person name="Riley R."/>
            <person name="Savchenko A."/>
            <person name="Shiryaev A."/>
            <person name="Soop K."/>
            <person name="Spirin V."/>
            <person name="Szebenyi C."/>
            <person name="Tomsovsky M."/>
            <person name="Tulloss R.E."/>
            <person name="Uehling J."/>
            <person name="Grigoriev I.V."/>
            <person name="Vagvolgyi C."/>
            <person name="Papp T."/>
            <person name="Martin F.M."/>
            <person name="Miettinen O."/>
            <person name="Hibbett D.S."/>
            <person name="Nagy L.G."/>
        </authorList>
    </citation>
    <scope>NUCLEOTIDE SEQUENCE [LARGE SCALE GENOMIC DNA]</scope>
    <source>
        <strain evidence="2 3">HHB13444</strain>
    </source>
</reference>
<dbReference type="AlphaFoldDB" id="A0A5C3NVD4"/>
<accession>A0A5C3NVD4</accession>
<feature type="region of interest" description="Disordered" evidence="1">
    <location>
        <begin position="148"/>
        <end position="188"/>
    </location>
</feature>
<name>A0A5C3NVD4_9APHY</name>
<evidence type="ECO:0000313" key="2">
    <source>
        <dbReference type="EMBL" id="TFK81261.1"/>
    </source>
</evidence>
<dbReference type="Proteomes" id="UP000308197">
    <property type="component" value="Unassembled WGS sequence"/>
</dbReference>
<dbReference type="EMBL" id="ML211629">
    <property type="protein sequence ID" value="TFK81261.1"/>
    <property type="molecule type" value="Genomic_DNA"/>
</dbReference>
<keyword evidence="3" id="KW-1185">Reference proteome</keyword>
<gene>
    <name evidence="2" type="ORF">K466DRAFT_344504</name>
</gene>
<evidence type="ECO:0000313" key="3">
    <source>
        <dbReference type="Proteomes" id="UP000308197"/>
    </source>
</evidence>
<dbReference type="InParanoid" id="A0A5C3NVD4"/>
<proteinExistence type="predicted"/>
<evidence type="ECO:0000256" key="1">
    <source>
        <dbReference type="SAM" id="MobiDB-lite"/>
    </source>
</evidence>
<feature type="compositionally biased region" description="Low complexity" evidence="1">
    <location>
        <begin position="160"/>
        <end position="172"/>
    </location>
</feature>